<accession>A0A1X0XYM9</accession>
<dbReference type="AlphaFoldDB" id="A0A1X0XYM9"/>
<dbReference type="Proteomes" id="UP000193040">
    <property type="component" value="Unassembled WGS sequence"/>
</dbReference>
<protein>
    <recommendedName>
        <fullName evidence="3">Class I SAM-dependent methyltransferase</fullName>
    </recommendedName>
</protein>
<dbReference type="InterPro" id="IPR029063">
    <property type="entry name" value="SAM-dependent_MTases_sf"/>
</dbReference>
<dbReference type="SUPFAM" id="SSF53335">
    <property type="entry name" value="S-adenosyl-L-methionine-dependent methyltransferases"/>
    <property type="match status" value="1"/>
</dbReference>
<dbReference type="Pfam" id="PF13578">
    <property type="entry name" value="Methyltransf_24"/>
    <property type="match status" value="1"/>
</dbReference>
<evidence type="ECO:0000313" key="2">
    <source>
        <dbReference type="Proteomes" id="UP000193040"/>
    </source>
</evidence>
<gene>
    <name evidence="1" type="ORF">B5M45_20510</name>
</gene>
<comment type="caution">
    <text evidence="1">The sequence shown here is derived from an EMBL/GenBank/DDBJ whole genome shotgun (WGS) entry which is preliminary data.</text>
</comment>
<dbReference type="Gene3D" id="3.40.50.150">
    <property type="entry name" value="Vaccinia Virus protein VP39"/>
    <property type="match status" value="1"/>
</dbReference>
<dbReference type="CDD" id="cd02440">
    <property type="entry name" value="AdoMet_MTases"/>
    <property type="match status" value="1"/>
</dbReference>
<dbReference type="RefSeq" id="WP_084952473.1">
    <property type="nucleotide sequence ID" value="NZ_MZZM01000025.1"/>
</dbReference>
<proteinExistence type="predicted"/>
<name>A0A1X0XYM9_MYCSI</name>
<evidence type="ECO:0000313" key="1">
    <source>
        <dbReference type="EMBL" id="ORJ57962.1"/>
    </source>
</evidence>
<sequence length="215" mass="23211">MSMIMRSLIAIALNTGRSKDSLEPTRRAAAYGWFHGDHLVSPPAIAKQRHLLKLFKSRNHRIFVEAGTYKGATTAFFAPHAERVISVELHDGLFAAAKQRFANYPNVTLVHGDSLIEIPKIVADCSSAPLVFLDGHFSGDGTAEGEEMEPAESTLRQLADVAMPGTTLVIDDLRLFGSGLVGFPQLDEITAAARSAFPTAAIRTGLDSIVVEIPE</sequence>
<evidence type="ECO:0008006" key="3">
    <source>
        <dbReference type="Google" id="ProtNLM"/>
    </source>
</evidence>
<dbReference type="EMBL" id="MZZM01000025">
    <property type="protein sequence ID" value="ORJ57962.1"/>
    <property type="molecule type" value="Genomic_DNA"/>
</dbReference>
<organism evidence="1 2">
    <name type="scientific">Mycobacterium simiae</name>
    <name type="common">Mycobacterium habana</name>
    <dbReference type="NCBI Taxonomy" id="1784"/>
    <lineage>
        <taxon>Bacteria</taxon>
        <taxon>Bacillati</taxon>
        <taxon>Actinomycetota</taxon>
        <taxon>Actinomycetes</taxon>
        <taxon>Mycobacteriales</taxon>
        <taxon>Mycobacteriaceae</taxon>
        <taxon>Mycobacterium</taxon>
        <taxon>Mycobacterium simiae complex</taxon>
    </lineage>
</organism>
<keyword evidence="2" id="KW-1185">Reference proteome</keyword>
<reference evidence="1 2" key="1">
    <citation type="submission" date="2017-03" db="EMBL/GenBank/DDBJ databases">
        <title>Genomic insights into Mycobacterium simiae human colonization.</title>
        <authorList>
            <person name="Steffani J.L."/>
            <person name="Brunck M.E."/>
            <person name="Cruz E."/>
            <person name="Montiel R."/>
            <person name="Barona F."/>
        </authorList>
    </citation>
    <scope>NUCLEOTIDE SEQUENCE [LARGE SCALE GENOMIC DNA]</scope>
    <source>
        <strain evidence="1 2">MsiGto</strain>
    </source>
</reference>